<dbReference type="AlphaFoldDB" id="A0A182FZF2"/>
<keyword evidence="2" id="KW-1185">Reference proteome</keyword>
<proteinExistence type="predicted"/>
<dbReference type="Proteomes" id="UP000069272">
    <property type="component" value="Chromosome 3R"/>
</dbReference>
<dbReference type="VEuPathDB" id="VectorBase:AALB014968"/>
<sequence length="16" mass="1943">MKRPCCRTLVPKKRNL</sequence>
<accession>A0A182FZF2</accession>
<evidence type="ECO:0000313" key="1">
    <source>
        <dbReference type="EnsemblMetazoa" id="AALB014968-PA"/>
    </source>
</evidence>
<reference evidence="1 2" key="1">
    <citation type="journal article" date="2017" name="G3 (Bethesda)">
        <title>The Physical Genome Mapping of Anopheles albimanus Corrected Scaffold Misassemblies and Identified Interarm Rearrangements in Genus Anopheles.</title>
        <authorList>
            <person name="Artemov G.N."/>
            <person name="Peery A.N."/>
            <person name="Jiang X."/>
            <person name="Tu Z."/>
            <person name="Stegniy V.N."/>
            <person name="Sharakhova M.V."/>
            <person name="Sharakhov I.V."/>
        </authorList>
    </citation>
    <scope>NUCLEOTIDE SEQUENCE [LARGE SCALE GENOMIC DNA]</scope>
    <source>
        <strain evidence="1 2">ALBI9_A</strain>
    </source>
</reference>
<dbReference type="EnsemblMetazoa" id="AALB014968-RA">
    <property type="protein sequence ID" value="AALB014968-PA"/>
    <property type="gene ID" value="AALB014968"/>
</dbReference>
<reference evidence="1" key="2">
    <citation type="submission" date="2022-08" db="UniProtKB">
        <authorList>
            <consortium name="EnsemblMetazoa"/>
        </authorList>
    </citation>
    <scope>IDENTIFICATION</scope>
    <source>
        <strain evidence="1">STECLA/ALBI9_A</strain>
    </source>
</reference>
<protein>
    <submittedName>
        <fullName evidence="1">Uncharacterized protein</fullName>
    </submittedName>
</protein>
<organism evidence="1 2">
    <name type="scientific">Anopheles albimanus</name>
    <name type="common">New world malaria mosquito</name>
    <dbReference type="NCBI Taxonomy" id="7167"/>
    <lineage>
        <taxon>Eukaryota</taxon>
        <taxon>Metazoa</taxon>
        <taxon>Ecdysozoa</taxon>
        <taxon>Arthropoda</taxon>
        <taxon>Hexapoda</taxon>
        <taxon>Insecta</taxon>
        <taxon>Pterygota</taxon>
        <taxon>Neoptera</taxon>
        <taxon>Endopterygota</taxon>
        <taxon>Diptera</taxon>
        <taxon>Nematocera</taxon>
        <taxon>Culicoidea</taxon>
        <taxon>Culicidae</taxon>
        <taxon>Anophelinae</taxon>
        <taxon>Anopheles</taxon>
    </lineage>
</organism>
<name>A0A182FZF2_ANOAL</name>
<evidence type="ECO:0000313" key="2">
    <source>
        <dbReference type="Proteomes" id="UP000069272"/>
    </source>
</evidence>